<feature type="region of interest" description="C-terminal hotdog fold" evidence="1">
    <location>
        <begin position="253"/>
        <end position="423"/>
    </location>
</feature>
<comment type="caution">
    <text evidence="3">The sequence shown here is derived from an EMBL/GenBank/DDBJ whole genome shotgun (WGS) entry which is preliminary data.</text>
</comment>
<evidence type="ECO:0000259" key="2">
    <source>
        <dbReference type="PROSITE" id="PS52019"/>
    </source>
</evidence>
<feature type="region of interest" description="N-terminal hotdog fold" evidence="1">
    <location>
        <begin position="118"/>
        <end position="238"/>
    </location>
</feature>
<proteinExistence type="predicted"/>
<dbReference type="PANTHER" id="PTHR43775">
    <property type="entry name" value="FATTY ACID SYNTHASE"/>
    <property type="match status" value="1"/>
</dbReference>
<dbReference type="Pfam" id="PF21149">
    <property type="entry name" value="FAS_pseudo-KR"/>
    <property type="match status" value="1"/>
</dbReference>
<sequence>MEIPIFAETIQSIRDVLKEEGDNNILNLMAAGSKDSDLINQMNFLNNLGRLYECDFDMELNKLYPSIELPVSRSTPMLSSLIRWNHDKDCNVFLYKNEAESKSASTSVHITGKDDVWSFVNGHVIEAESKSASTSVHITGKDDVWSFVNGHVIDGRTIFPGIGYLVLVWEGLAKIKGKMMTDMKIVFEDVRFMRASTLEKDGSITLLIMIQTGVQKFEIAEGEVIVATGRVYEELAEICYDDVYNPPTIDEDKLYMEKKDIYTEVGIRGYHYSDAFMGIEKSNLEGTCGMLKWSGNNWVTFMDYMLQFLIVPLDTRSLYVPTSVDASKHLLAVSKNDLLPVYLDKDLSLIRCGGIDIRGMKATLIPRRKRATAILEVSKFIPNNTATNRAISVSSFAQILLENANTSKVKVVEVSTAIQDVDDLLSPIIQKTLDDIPLITTDITILTNRNITLPNVTLKDVSSLSTESNCSILIATNILENVDSAIAVSVVNEAKGFIISREDLKTDLSKFSNTPFTVVCNHENDSEMVVLLKLKENSGKSTRYVDLTNAVDNLDVWMPKLQDLLKDNTDVVLYAQGEELSGILGLVTCLKREPNGNKISVVFIMDDAPKSAEF</sequence>
<evidence type="ECO:0000256" key="1">
    <source>
        <dbReference type="PROSITE-ProRule" id="PRU01363"/>
    </source>
</evidence>
<accession>A0AAW1MGE9</accession>
<dbReference type="InterPro" id="IPR042104">
    <property type="entry name" value="PKS_dehydratase_sf"/>
</dbReference>
<dbReference type="PROSITE" id="PS52019">
    <property type="entry name" value="PKS_MFAS_DH"/>
    <property type="match status" value="1"/>
</dbReference>
<organism evidence="3 4">
    <name type="scientific">Popillia japonica</name>
    <name type="common">Japanese beetle</name>
    <dbReference type="NCBI Taxonomy" id="7064"/>
    <lineage>
        <taxon>Eukaryota</taxon>
        <taxon>Metazoa</taxon>
        <taxon>Ecdysozoa</taxon>
        <taxon>Arthropoda</taxon>
        <taxon>Hexapoda</taxon>
        <taxon>Insecta</taxon>
        <taxon>Pterygota</taxon>
        <taxon>Neoptera</taxon>
        <taxon>Endopterygota</taxon>
        <taxon>Coleoptera</taxon>
        <taxon>Polyphaga</taxon>
        <taxon>Scarabaeiformia</taxon>
        <taxon>Scarabaeidae</taxon>
        <taxon>Rutelinae</taxon>
        <taxon>Popillia</taxon>
    </lineage>
</organism>
<dbReference type="AlphaFoldDB" id="A0AAW1MGE9"/>
<dbReference type="EMBL" id="JASPKY010000038">
    <property type="protein sequence ID" value="KAK9746603.1"/>
    <property type="molecule type" value="Genomic_DNA"/>
</dbReference>
<evidence type="ECO:0000313" key="3">
    <source>
        <dbReference type="EMBL" id="KAK9746603.1"/>
    </source>
</evidence>
<feature type="domain" description="PKS/mFAS DH" evidence="2">
    <location>
        <begin position="118"/>
        <end position="423"/>
    </location>
</feature>
<dbReference type="InterPro" id="IPR050091">
    <property type="entry name" value="PKS_NRPS_Biosynth_Enz"/>
</dbReference>
<dbReference type="InterPro" id="IPR049391">
    <property type="entry name" value="FAS_pseudo-KR"/>
</dbReference>
<name>A0AAW1MGE9_POPJA</name>
<protein>
    <submittedName>
        <fullName evidence="3">Polyketide synthase dehydratase</fullName>
    </submittedName>
</protein>
<gene>
    <name evidence="3" type="ORF">QE152_g5963</name>
</gene>
<dbReference type="Gene3D" id="3.10.129.110">
    <property type="entry name" value="Polyketide synthase dehydratase"/>
    <property type="match status" value="1"/>
</dbReference>
<dbReference type="Gene3D" id="3.40.50.720">
    <property type="entry name" value="NAD(P)-binding Rossmann-like Domain"/>
    <property type="match status" value="1"/>
</dbReference>
<dbReference type="Gene3D" id="3.30.70.3290">
    <property type="match status" value="1"/>
</dbReference>
<feature type="active site" description="Proton donor; for dehydratase activity" evidence="1">
    <location>
        <position position="325"/>
    </location>
</feature>
<dbReference type="InterPro" id="IPR049900">
    <property type="entry name" value="PKS_mFAS_DH"/>
</dbReference>
<dbReference type="GO" id="GO:0006633">
    <property type="term" value="P:fatty acid biosynthetic process"/>
    <property type="evidence" value="ECO:0007669"/>
    <property type="project" value="TreeGrafter"/>
</dbReference>
<dbReference type="Proteomes" id="UP001458880">
    <property type="component" value="Unassembled WGS sequence"/>
</dbReference>
<reference evidence="3 4" key="1">
    <citation type="journal article" date="2024" name="BMC Genomics">
        <title>De novo assembly and annotation of Popillia japonica's genome with initial clues to its potential as an invasive pest.</title>
        <authorList>
            <person name="Cucini C."/>
            <person name="Boschi S."/>
            <person name="Funari R."/>
            <person name="Cardaioli E."/>
            <person name="Iannotti N."/>
            <person name="Marturano G."/>
            <person name="Paoli F."/>
            <person name="Bruttini M."/>
            <person name="Carapelli A."/>
            <person name="Frati F."/>
            <person name="Nardi F."/>
        </authorList>
    </citation>
    <scope>NUCLEOTIDE SEQUENCE [LARGE SCALE GENOMIC DNA]</scope>
    <source>
        <strain evidence="3">DMR45628</strain>
    </source>
</reference>
<keyword evidence="4" id="KW-1185">Reference proteome</keyword>
<dbReference type="PANTHER" id="PTHR43775:SF23">
    <property type="entry name" value="FATTY ACID SYNTHASE 3"/>
    <property type="match status" value="1"/>
</dbReference>
<dbReference type="GO" id="GO:0004312">
    <property type="term" value="F:fatty acid synthase activity"/>
    <property type="evidence" value="ECO:0007669"/>
    <property type="project" value="TreeGrafter"/>
</dbReference>
<evidence type="ECO:0000313" key="4">
    <source>
        <dbReference type="Proteomes" id="UP001458880"/>
    </source>
</evidence>
<feature type="active site" description="Proton acceptor; for dehydratase activity" evidence="1">
    <location>
        <position position="151"/>
    </location>
</feature>